<comment type="subcellular location">
    <subcellularLocation>
        <location evidence="2">Cell membrane</location>
        <topology evidence="2">Multi-pass membrane protein</topology>
    </subcellularLocation>
</comment>
<dbReference type="InterPro" id="IPR003661">
    <property type="entry name" value="HisK_dim/P_dom"/>
</dbReference>
<feature type="transmembrane region" description="Helical" evidence="14">
    <location>
        <begin position="12"/>
        <end position="33"/>
    </location>
</feature>
<keyword evidence="5" id="KW-1003">Cell membrane</keyword>
<evidence type="ECO:0000256" key="6">
    <source>
        <dbReference type="ARBA" id="ARBA00022553"/>
    </source>
</evidence>
<evidence type="ECO:0000313" key="18">
    <source>
        <dbReference type="Proteomes" id="UP001464378"/>
    </source>
</evidence>
<keyword evidence="9" id="KW-0418">Kinase</keyword>
<dbReference type="CDD" id="cd00082">
    <property type="entry name" value="HisKA"/>
    <property type="match status" value="1"/>
</dbReference>
<evidence type="ECO:0000256" key="12">
    <source>
        <dbReference type="ARBA" id="ARBA00024867"/>
    </source>
</evidence>
<feature type="domain" description="Histidine kinase" evidence="15">
    <location>
        <begin position="469"/>
        <end position="690"/>
    </location>
</feature>
<dbReference type="PRINTS" id="PR00344">
    <property type="entry name" value="BCTRLSENSOR"/>
</dbReference>
<dbReference type="PROSITE" id="PS50109">
    <property type="entry name" value="HIS_KIN"/>
    <property type="match status" value="1"/>
</dbReference>
<dbReference type="Proteomes" id="UP001464378">
    <property type="component" value="Unassembled WGS sequence"/>
</dbReference>
<dbReference type="EMBL" id="JBBMFK010000017">
    <property type="protein sequence ID" value="MEQ2443992.1"/>
    <property type="molecule type" value="Genomic_DNA"/>
</dbReference>
<comment type="caution">
    <text evidence="17">The sequence shown here is derived from an EMBL/GenBank/DDBJ whole genome shotgun (WGS) entry which is preliminary data.</text>
</comment>
<evidence type="ECO:0000313" key="17">
    <source>
        <dbReference type="EMBL" id="MEQ2443992.1"/>
    </source>
</evidence>
<accession>A0ABV1E9J6</accession>
<evidence type="ECO:0000256" key="3">
    <source>
        <dbReference type="ARBA" id="ARBA00012438"/>
    </source>
</evidence>
<proteinExistence type="predicted"/>
<dbReference type="SMART" id="SM00387">
    <property type="entry name" value="HATPase_c"/>
    <property type="match status" value="1"/>
</dbReference>
<dbReference type="Pfam" id="PF00512">
    <property type="entry name" value="HisKA"/>
    <property type="match status" value="1"/>
</dbReference>
<dbReference type="Pfam" id="PF22673">
    <property type="entry name" value="MCP-like_PDC_1"/>
    <property type="match status" value="1"/>
</dbReference>
<dbReference type="InterPro" id="IPR036890">
    <property type="entry name" value="HATPase_C_sf"/>
</dbReference>
<evidence type="ECO:0000256" key="14">
    <source>
        <dbReference type="SAM" id="Phobius"/>
    </source>
</evidence>
<feature type="domain" description="Response regulatory" evidence="16">
    <location>
        <begin position="714"/>
        <end position="835"/>
    </location>
</feature>
<keyword evidence="18" id="KW-1185">Reference proteome</keyword>
<evidence type="ECO:0000259" key="16">
    <source>
        <dbReference type="PROSITE" id="PS50110"/>
    </source>
</evidence>
<dbReference type="SUPFAM" id="SSF103190">
    <property type="entry name" value="Sensory domain-like"/>
    <property type="match status" value="1"/>
</dbReference>
<dbReference type="CDD" id="cd17546">
    <property type="entry name" value="REC_hyHK_CKI1_RcsC-like"/>
    <property type="match status" value="1"/>
</dbReference>
<evidence type="ECO:0000256" key="1">
    <source>
        <dbReference type="ARBA" id="ARBA00000085"/>
    </source>
</evidence>
<feature type="modified residue" description="4-aspartylphosphate" evidence="13">
    <location>
        <position position="766"/>
    </location>
</feature>
<dbReference type="SUPFAM" id="SSF52172">
    <property type="entry name" value="CheY-like"/>
    <property type="match status" value="1"/>
</dbReference>
<dbReference type="EC" id="2.7.13.3" evidence="3"/>
<dbReference type="Gene3D" id="3.40.50.2300">
    <property type="match status" value="1"/>
</dbReference>
<dbReference type="SMART" id="SM00448">
    <property type="entry name" value="REC"/>
    <property type="match status" value="1"/>
</dbReference>
<dbReference type="RefSeq" id="WP_349231995.1">
    <property type="nucleotide sequence ID" value="NZ_JBBMFK010000017.1"/>
</dbReference>
<feature type="transmembrane region" description="Helical" evidence="14">
    <location>
        <begin position="284"/>
        <end position="304"/>
    </location>
</feature>
<dbReference type="InterPro" id="IPR004358">
    <property type="entry name" value="Sig_transdc_His_kin-like_C"/>
</dbReference>
<dbReference type="Gene3D" id="3.30.450.20">
    <property type="entry name" value="PAS domain"/>
    <property type="match status" value="1"/>
</dbReference>
<keyword evidence="14" id="KW-0472">Membrane</keyword>
<evidence type="ECO:0000256" key="9">
    <source>
        <dbReference type="ARBA" id="ARBA00022777"/>
    </source>
</evidence>
<keyword evidence="17" id="KW-0547">Nucleotide-binding</keyword>
<evidence type="ECO:0000256" key="5">
    <source>
        <dbReference type="ARBA" id="ARBA00022475"/>
    </source>
</evidence>
<keyword evidence="6 13" id="KW-0597">Phosphoprotein</keyword>
<dbReference type="InterPro" id="IPR001789">
    <property type="entry name" value="Sig_transdc_resp-reg_receiver"/>
</dbReference>
<evidence type="ECO:0000256" key="2">
    <source>
        <dbReference type="ARBA" id="ARBA00004651"/>
    </source>
</evidence>
<evidence type="ECO:0000259" key="15">
    <source>
        <dbReference type="PROSITE" id="PS50109"/>
    </source>
</evidence>
<evidence type="ECO:0000256" key="4">
    <source>
        <dbReference type="ARBA" id="ARBA00018672"/>
    </source>
</evidence>
<comment type="catalytic activity">
    <reaction evidence="1">
        <text>ATP + protein L-histidine = ADP + protein N-phospho-L-histidine.</text>
        <dbReference type="EC" id="2.7.13.3"/>
    </reaction>
</comment>
<reference evidence="17 18" key="1">
    <citation type="submission" date="2024-03" db="EMBL/GenBank/DDBJ databases">
        <title>Human intestinal bacterial collection.</title>
        <authorList>
            <person name="Pauvert C."/>
            <person name="Hitch T.C.A."/>
            <person name="Clavel T."/>
        </authorList>
    </citation>
    <scope>NUCLEOTIDE SEQUENCE [LARGE SCALE GENOMIC DNA]</scope>
    <source>
        <strain evidence="17 18">CLA-AP-H29</strain>
    </source>
</reference>
<dbReference type="InterPro" id="IPR003594">
    <property type="entry name" value="HATPase_dom"/>
</dbReference>
<name>A0ABV1E9J6_9FIRM</name>
<dbReference type="Gene3D" id="3.30.565.10">
    <property type="entry name" value="Histidine kinase-like ATPase, C-terminal domain"/>
    <property type="match status" value="1"/>
</dbReference>
<keyword evidence="11" id="KW-0902">Two-component regulatory system</keyword>
<dbReference type="InterPro" id="IPR036097">
    <property type="entry name" value="HisK_dim/P_sf"/>
</dbReference>
<dbReference type="Pfam" id="PF02518">
    <property type="entry name" value="HATPase_c"/>
    <property type="match status" value="1"/>
</dbReference>
<sequence>MKEKKISVSSNTALSILMLVLVAVLLLFSVFLVRVKLLENTQNLGMALAKSYAVEEEMHLDSFRQIIILAAQYVDEIDSDAGNGSEVQSWLQDYFSKLTVMLGENMVDPYAVIDGEIVAANPWDGDAAYDYRSTDWYQDALAAGGEVVFSDVYQDAITGEPVFTISKALARSGDVLAMDVYIHSQGLHNTTQTLPGNSSYYLCDTNGTLLYTVTRWQTDEKTLQMYADYLMEGIRDGSLFAYDTSITDMEGVERGVYYSTMSNGWTVIMTIPIRTILMGDRNMVVNLLAGVAVLLFAVLTAMVIRDLQQNKRIKKAGNTIRILSDSFYAVYRVNFREGTYEAIKMSRDLESQMPRTGGYDFLLATVKQVVESGTYQEFELSFSLESIRQRVSEHIADYGGDYRRRFGEIYKWVNIRTLYDEKLAPDEVILCFRDVDIEKRQQLQHTIILQEALEAAKKSTKAKSDFFSSMSHDMRTPLNAIIGFSQLAQNSQGDCCKMWDYMQKIEFSGKQLLALINDILELSKMEAGKNALNNKRFNLKQYVEESAGIFRTQAEHQGKHFSVELDIHNEEVVGDEFKIGQILNNLLSNSLKYSNPGADIRLEVRQFDFQRHSKYQIVVEDTGIGMSKSFLEHLFDPYARETCFTSAVTVGTGLGMPIVKSLVQQMSGEISVESTLGKGSKFTVTLPLEAVSGEEDAQEKKEEQSSPFQLAGRKILLAEDNELNMEIATEILSMNDVEVLQAVNGAEAVRIFQAAAPYSIDAILMDMQMPEMDGCQAARAIRALDKPDAATVPIIAVTANAFAEDIAKTTEAGMNGHISKPIDVSLLYQALEKCMKHE</sequence>
<protein>
    <recommendedName>
        <fullName evidence="4">Stage 0 sporulation protein A homolog</fullName>
        <ecNumber evidence="3">2.7.13.3</ecNumber>
    </recommendedName>
</protein>
<dbReference type="InterPro" id="IPR005467">
    <property type="entry name" value="His_kinase_dom"/>
</dbReference>
<dbReference type="GO" id="GO:0005524">
    <property type="term" value="F:ATP binding"/>
    <property type="evidence" value="ECO:0007669"/>
    <property type="project" value="UniProtKB-KW"/>
</dbReference>
<keyword evidence="7" id="KW-0808">Transferase</keyword>
<dbReference type="PANTHER" id="PTHR43047">
    <property type="entry name" value="TWO-COMPONENT HISTIDINE PROTEIN KINASE"/>
    <property type="match status" value="1"/>
</dbReference>
<gene>
    <name evidence="17" type="ORF">WMO64_11005</name>
</gene>
<evidence type="ECO:0000256" key="10">
    <source>
        <dbReference type="ARBA" id="ARBA00022989"/>
    </source>
</evidence>
<dbReference type="InterPro" id="IPR011006">
    <property type="entry name" value="CheY-like_superfamily"/>
</dbReference>
<dbReference type="Gene3D" id="1.10.287.130">
    <property type="match status" value="1"/>
</dbReference>
<dbReference type="Pfam" id="PF00072">
    <property type="entry name" value="Response_reg"/>
    <property type="match status" value="1"/>
</dbReference>
<dbReference type="SMART" id="SM00388">
    <property type="entry name" value="HisKA"/>
    <property type="match status" value="1"/>
</dbReference>
<keyword evidence="10 14" id="KW-1133">Transmembrane helix</keyword>
<dbReference type="SUPFAM" id="SSF47384">
    <property type="entry name" value="Homodimeric domain of signal transducing histidine kinase"/>
    <property type="match status" value="1"/>
</dbReference>
<comment type="function">
    <text evidence="12">May play the central regulatory role in sporulation. It may be an element of the effector pathway responsible for the activation of sporulation genes in response to nutritional stress. Spo0A may act in concert with spo0H (a sigma factor) to control the expression of some genes that are critical to the sporulation process.</text>
</comment>
<dbReference type="SUPFAM" id="SSF55874">
    <property type="entry name" value="ATPase domain of HSP90 chaperone/DNA topoisomerase II/histidine kinase"/>
    <property type="match status" value="1"/>
</dbReference>
<evidence type="ECO:0000256" key="7">
    <source>
        <dbReference type="ARBA" id="ARBA00022679"/>
    </source>
</evidence>
<keyword evidence="17" id="KW-0067">ATP-binding</keyword>
<dbReference type="CDD" id="cd12914">
    <property type="entry name" value="PDC1_DGC_like"/>
    <property type="match status" value="1"/>
</dbReference>
<dbReference type="InterPro" id="IPR029151">
    <property type="entry name" value="Sensor-like_sf"/>
</dbReference>
<dbReference type="PROSITE" id="PS50110">
    <property type="entry name" value="RESPONSE_REGULATORY"/>
    <property type="match status" value="1"/>
</dbReference>
<keyword evidence="8 14" id="KW-0812">Transmembrane</keyword>
<evidence type="ECO:0000256" key="8">
    <source>
        <dbReference type="ARBA" id="ARBA00022692"/>
    </source>
</evidence>
<evidence type="ECO:0000256" key="11">
    <source>
        <dbReference type="ARBA" id="ARBA00023012"/>
    </source>
</evidence>
<organism evidence="17 18">
    <name type="scientific">Pseudoflavonifractor intestinihominis</name>
    <dbReference type="NCBI Taxonomy" id="3133171"/>
    <lineage>
        <taxon>Bacteria</taxon>
        <taxon>Bacillati</taxon>
        <taxon>Bacillota</taxon>
        <taxon>Clostridia</taxon>
        <taxon>Eubacteriales</taxon>
        <taxon>Oscillospiraceae</taxon>
        <taxon>Pseudoflavonifractor</taxon>
    </lineage>
</organism>
<evidence type="ECO:0000256" key="13">
    <source>
        <dbReference type="PROSITE-ProRule" id="PRU00169"/>
    </source>
</evidence>